<dbReference type="SUPFAM" id="SSF51366">
    <property type="entry name" value="Ribulose-phoshate binding barrel"/>
    <property type="match status" value="1"/>
</dbReference>
<comment type="pathway">
    <text evidence="5">Amino-acid biosynthesis.</text>
</comment>
<evidence type="ECO:0000256" key="4">
    <source>
        <dbReference type="ARBA" id="ARBA00023235"/>
    </source>
</evidence>
<evidence type="ECO:0000256" key="3">
    <source>
        <dbReference type="ARBA" id="ARBA00023102"/>
    </source>
</evidence>
<evidence type="ECO:0000313" key="7">
    <source>
        <dbReference type="EMBL" id="HJB90068.1"/>
    </source>
</evidence>
<dbReference type="PANTHER" id="PTHR43090">
    <property type="entry name" value="1-(5-PHOSPHORIBOSYL)-5-[(5-PHOSPHORIBOSYLAMINO)METHYLIDENEAMINO] IMIDAZOLE-4-CARBOXAMIDE ISOMERASE"/>
    <property type="match status" value="1"/>
</dbReference>
<evidence type="ECO:0000256" key="2">
    <source>
        <dbReference type="ARBA" id="ARBA00022605"/>
    </source>
</evidence>
<dbReference type="GO" id="GO:0005737">
    <property type="term" value="C:cytoplasm"/>
    <property type="evidence" value="ECO:0007669"/>
    <property type="project" value="TreeGrafter"/>
</dbReference>
<dbReference type="EMBL" id="DWXE01000005">
    <property type="protein sequence ID" value="HJB90068.1"/>
    <property type="molecule type" value="Genomic_DNA"/>
</dbReference>
<dbReference type="GO" id="GO:0000105">
    <property type="term" value="P:L-histidine biosynthetic process"/>
    <property type="evidence" value="ECO:0007669"/>
    <property type="project" value="UniProtKB-KW"/>
</dbReference>
<evidence type="ECO:0000256" key="6">
    <source>
        <dbReference type="RuleBase" id="RU003657"/>
    </source>
</evidence>
<dbReference type="GO" id="GO:0000162">
    <property type="term" value="P:L-tryptophan biosynthetic process"/>
    <property type="evidence" value="ECO:0007669"/>
    <property type="project" value="TreeGrafter"/>
</dbReference>
<reference evidence="7" key="1">
    <citation type="journal article" date="2021" name="PeerJ">
        <title>Extensive microbial diversity within the chicken gut microbiome revealed by metagenomics and culture.</title>
        <authorList>
            <person name="Gilroy R."/>
            <person name="Ravi A."/>
            <person name="Getino M."/>
            <person name="Pursley I."/>
            <person name="Horton D.L."/>
            <person name="Alikhan N.F."/>
            <person name="Baker D."/>
            <person name="Gharbi K."/>
            <person name="Hall N."/>
            <person name="Watson M."/>
            <person name="Adriaenssens E.M."/>
            <person name="Foster-Nyarko E."/>
            <person name="Jarju S."/>
            <person name="Secka A."/>
            <person name="Antonio M."/>
            <person name="Oren A."/>
            <person name="Chaudhuri R.R."/>
            <person name="La Ragione R."/>
            <person name="Hildebrand F."/>
            <person name="Pallen M.J."/>
        </authorList>
    </citation>
    <scope>NUCLEOTIDE SEQUENCE</scope>
    <source>
        <strain evidence="7">USAMLcec3-2134</strain>
    </source>
</reference>
<evidence type="ECO:0000256" key="5">
    <source>
        <dbReference type="ARBA" id="ARBA00029440"/>
    </source>
</evidence>
<name>A0A9D2SCK3_9FIRM</name>
<dbReference type="InterPro" id="IPR013785">
    <property type="entry name" value="Aldolase_TIM"/>
</dbReference>
<keyword evidence="3 6" id="KW-0368">Histidine biosynthesis</keyword>
<keyword evidence="2 6" id="KW-0028">Amino-acid biosynthesis</keyword>
<evidence type="ECO:0000313" key="8">
    <source>
        <dbReference type="Proteomes" id="UP000886883"/>
    </source>
</evidence>
<reference evidence="7" key="2">
    <citation type="submission" date="2021-04" db="EMBL/GenBank/DDBJ databases">
        <authorList>
            <person name="Gilroy R."/>
        </authorList>
    </citation>
    <scope>NUCLEOTIDE SEQUENCE</scope>
    <source>
        <strain evidence="7">USAMLcec3-2134</strain>
    </source>
</reference>
<dbReference type="PANTHER" id="PTHR43090:SF2">
    <property type="entry name" value="1-(5-PHOSPHORIBOSYL)-5-[(5-PHOSPHORIBOSYLAMINO)METHYLIDENEAMINO] IMIDAZOLE-4-CARBOXAMIDE ISOMERASE"/>
    <property type="match status" value="1"/>
</dbReference>
<proteinExistence type="inferred from homology"/>
<dbReference type="CDD" id="cd04723">
    <property type="entry name" value="HisA_HisF"/>
    <property type="match status" value="1"/>
</dbReference>
<dbReference type="Proteomes" id="UP000886883">
    <property type="component" value="Unassembled WGS sequence"/>
</dbReference>
<dbReference type="GO" id="GO:0003949">
    <property type="term" value="F:1-(5-phosphoribosyl)-5-[(5-phosphoribosylamino)methylideneamino]imidazole-4-carboxamide isomerase activity"/>
    <property type="evidence" value="ECO:0007669"/>
    <property type="project" value="InterPro"/>
</dbReference>
<protein>
    <submittedName>
        <fullName evidence="7">Phosphoribosylformimino-5-aminoimidazole carboxamide ribotide isomerase</fullName>
    </submittedName>
</protein>
<dbReference type="InterPro" id="IPR011858">
    <property type="entry name" value="His6/HISN3"/>
</dbReference>
<dbReference type="InterPro" id="IPR044524">
    <property type="entry name" value="Isoase_HisA-like"/>
</dbReference>
<dbReference type="NCBIfam" id="TIGR02129">
    <property type="entry name" value="hisA_euk"/>
    <property type="match status" value="1"/>
</dbReference>
<sequence length="260" mass="28846">MEFRPCIDIHNGKVKQLVGASVQDQDDTARENYVSGEGAAWFAGLFSQKNLKNGHVILLNSKDSPHYEQTRSQALEALNAYPGGLQIGGGITAENAREYLDAGASHVIVTSYVFQNGNISFENLSRLVDCVGRKKLVLDLSCRKKDGRYYIVTDRWQKYTRVSLSPDILTMLASFCDEFLIHGVDVEGTKNGVEEELIEMLGSWNQIPITYAGGIRSFEDIDKIRRAGNGKIHITVGSALDLYGGNLPFEQTVAYTQQDF</sequence>
<dbReference type="InterPro" id="IPR011060">
    <property type="entry name" value="RibuloseP-bd_barrel"/>
</dbReference>
<organism evidence="7 8">
    <name type="scientific">Candidatus Eisenbergiella merdigallinarum</name>
    <dbReference type="NCBI Taxonomy" id="2838552"/>
    <lineage>
        <taxon>Bacteria</taxon>
        <taxon>Bacillati</taxon>
        <taxon>Bacillota</taxon>
        <taxon>Clostridia</taxon>
        <taxon>Lachnospirales</taxon>
        <taxon>Lachnospiraceae</taxon>
        <taxon>Eisenbergiella</taxon>
    </lineage>
</organism>
<dbReference type="Gene3D" id="3.20.20.70">
    <property type="entry name" value="Aldolase class I"/>
    <property type="match status" value="1"/>
</dbReference>
<accession>A0A9D2SCK3</accession>
<dbReference type="AlphaFoldDB" id="A0A9D2SCK3"/>
<comment type="similarity">
    <text evidence="1 6">Belongs to the HisA/HisF family.</text>
</comment>
<gene>
    <name evidence="7" type="primary">hisA</name>
    <name evidence="7" type="ORF">H9763_01210</name>
</gene>
<dbReference type="InterPro" id="IPR006062">
    <property type="entry name" value="His_biosynth"/>
</dbReference>
<evidence type="ECO:0000256" key="1">
    <source>
        <dbReference type="ARBA" id="ARBA00009667"/>
    </source>
</evidence>
<comment type="caution">
    <text evidence="7">The sequence shown here is derived from an EMBL/GenBank/DDBJ whole genome shotgun (WGS) entry which is preliminary data.</text>
</comment>
<dbReference type="Pfam" id="PF00977">
    <property type="entry name" value="His_biosynth"/>
    <property type="match status" value="1"/>
</dbReference>
<keyword evidence="4 7" id="KW-0413">Isomerase</keyword>